<accession>A0ABT9ZNA5</accession>
<name>A0ABT9ZNA5_9BACI</name>
<keyword evidence="1" id="KW-1133">Transmembrane helix</keyword>
<protein>
    <submittedName>
        <fullName evidence="2">Uncharacterized protein</fullName>
    </submittedName>
</protein>
<feature type="transmembrane region" description="Helical" evidence="1">
    <location>
        <begin position="216"/>
        <end position="234"/>
    </location>
</feature>
<comment type="caution">
    <text evidence="2">The sequence shown here is derived from an EMBL/GenBank/DDBJ whole genome shotgun (WGS) entry which is preliminary data.</text>
</comment>
<proteinExistence type="predicted"/>
<keyword evidence="1" id="KW-0472">Membrane</keyword>
<dbReference type="EMBL" id="JAUSUG010000001">
    <property type="protein sequence ID" value="MDQ0252682.1"/>
    <property type="molecule type" value="Genomic_DNA"/>
</dbReference>
<evidence type="ECO:0000256" key="1">
    <source>
        <dbReference type="SAM" id="Phobius"/>
    </source>
</evidence>
<dbReference type="RefSeq" id="WP_307320362.1">
    <property type="nucleotide sequence ID" value="NZ_JAUSUG010000001.1"/>
</dbReference>
<gene>
    <name evidence="2" type="ORF">J2S74_000054</name>
</gene>
<keyword evidence="1" id="KW-0812">Transmembrane</keyword>
<dbReference type="Proteomes" id="UP001230005">
    <property type="component" value="Unassembled WGS sequence"/>
</dbReference>
<sequence>MKLLQKCLITLITCTIFFLVPQTSYGALWEQIPFEEMVERADLVVIGTYEGEAVERIEQHSDPESDYYIGFTDWKIHVSSYLKGEPVGNTILVTTPGATETVPEREGEVRMRSNAYRIDSIIQGMEQELQVEANEILFFLEEREGDYVPITPKAVVPLVLLDWEEYLTPEIIGDEEIDFEDESFKELEFLKEFMETTPKYSPTGERQTPSSESRPWLPYAAGIIVLTVAVLFFAKKRR</sequence>
<organism evidence="2 3">
    <name type="scientific">Evansella vedderi</name>
    <dbReference type="NCBI Taxonomy" id="38282"/>
    <lineage>
        <taxon>Bacteria</taxon>
        <taxon>Bacillati</taxon>
        <taxon>Bacillota</taxon>
        <taxon>Bacilli</taxon>
        <taxon>Bacillales</taxon>
        <taxon>Bacillaceae</taxon>
        <taxon>Evansella</taxon>
    </lineage>
</organism>
<reference evidence="2 3" key="1">
    <citation type="submission" date="2023-07" db="EMBL/GenBank/DDBJ databases">
        <title>Genomic Encyclopedia of Type Strains, Phase IV (KMG-IV): sequencing the most valuable type-strain genomes for metagenomic binning, comparative biology and taxonomic classification.</title>
        <authorList>
            <person name="Goeker M."/>
        </authorList>
    </citation>
    <scope>NUCLEOTIDE SEQUENCE [LARGE SCALE GENOMIC DNA]</scope>
    <source>
        <strain evidence="2 3">DSM 9768</strain>
    </source>
</reference>
<keyword evidence="3" id="KW-1185">Reference proteome</keyword>
<evidence type="ECO:0000313" key="3">
    <source>
        <dbReference type="Proteomes" id="UP001230005"/>
    </source>
</evidence>
<evidence type="ECO:0000313" key="2">
    <source>
        <dbReference type="EMBL" id="MDQ0252682.1"/>
    </source>
</evidence>